<evidence type="ECO:0000313" key="2">
    <source>
        <dbReference type="Proteomes" id="UP000249056"/>
    </source>
</evidence>
<name>A0A395J3R5_9HELO</name>
<comment type="caution">
    <text evidence="1">The sequence shown here is derived from an EMBL/GenBank/DDBJ whole genome shotgun (WGS) entry which is preliminary data.</text>
</comment>
<sequence length="155" mass="17243">MTTSDTAIFNGALIIGLSKKDPGHPYATANFGIDSRVACRHHGTMAYDTFIQGRQARDESLKEPSPFSAGYVVPCKQWCIEKNTNNENTKHVVTQTPFFWEKSVLEGSSTAIEARIYVSEKEQAPLHMDKRSEDSPITPMRITRGPADVSELVKI</sequence>
<dbReference type="Proteomes" id="UP000249056">
    <property type="component" value="Unassembled WGS sequence"/>
</dbReference>
<gene>
    <name evidence="1" type="ORF">DID88_007908</name>
</gene>
<proteinExistence type="predicted"/>
<organism evidence="1 2">
    <name type="scientific">Monilinia fructigena</name>
    <dbReference type="NCBI Taxonomy" id="38457"/>
    <lineage>
        <taxon>Eukaryota</taxon>
        <taxon>Fungi</taxon>
        <taxon>Dikarya</taxon>
        <taxon>Ascomycota</taxon>
        <taxon>Pezizomycotina</taxon>
        <taxon>Leotiomycetes</taxon>
        <taxon>Helotiales</taxon>
        <taxon>Sclerotiniaceae</taxon>
        <taxon>Monilinia</taxon>
    </lineage>
</organism>
<evidence type="ECO:0000313" key="1">
    <source>
        <dbReference type="EMBL" id="RAL67130.1"/>
    </source>
</evidence>
<reference evidence="1 2" key="1">
    <citation type="submission" date="2018-06" db="EMBL/GenBank/DDBJ databases">
        <title>Genome Sequence of the Brown Rot Fungal Pathogen Monilinia fructigena.</title>
        <authorList>
            <person name="Landi L."/>
            <person name="De Miccolis Angelini R.M."/>
            <person name="Pollastro S."/>
            <person name="Abate D."/>
            <person name="Faretra F."/>
            <person name="Romanazzi G."/>
        </authorList>
    </citation>
    <scope>NUCLEOTIDE SEQUENCE [LARGE SCALE GENOMIC DNA]</scope>
    <source>
        <strain evidence="1 2">Mfrg269</strain>
    </source>
</reference>
<dbReference type="OrthoDB" id="2963168at2759"/>
<protein>
    <submittedName>
        <fullName evidence="1">Uncharacterized protein</fullName>
    </submittedName>
</protein>
<dbReference type="EMBL" id="QKRW01000004">
    <property type="protein sequence ID" value="RAL67130.1"/>
    <property type="molecule type" value="Genomic_DNA"/>
</dbReference>
<keyword evidence="2" id="KW-1185">Reference proteome</keyword>
<dbReference type="AlphaFoldDB" id="A0A395J3R5"/>
<accession>A0A395J3R5</accession>